<dbReference type="InterPro" id="IPR036505">
    <property type="entry name" value="Amidase/PGRP_sf"/>
</dbReference>
<reference evidence="3" key="1">
    <citation type="journal article" date="2019" name="Int. J. Syst. Evol. Microbiol.">
        <title>The Global Catalogue of Microorganisms (GCM) 10K type strain sequencing project: providing services to taxonomists for standard genome sequencing and annotation.</title>
        <authorList>
            <consortium name="The Broad Institute Genomics Platform"/>
            <consortium name="The Broad Institute Genome Sequencing Center for Infectious Disease"/>
            <person name="Wu L."/>
            <person name="Ma J."/>
        </authorList>
    </citation>
    <scope>NUCLEOTIDE SEQUENCE [LARGE SCALE GENOMIC DNA]</scope>
    <source>
        <strain evidence="3">JCM 3296</strain>
    </source>
</reference>
<evidence type="ECO:0000313" key="3">
    <source>
        <dbReference type="Proteomes" id="UP000649573"/>
    </source>
</evidence>
<evidence type="ECO:0000313" key="2">
    <source>
        <dbReference type="EMBL" id="GGU45834.1"/>
    </source>
</evidence>
<dbReference type="InterPro" id="IPR002477">
    <property type="entry name" value="Peptidoglycan-bd-like"/>
</dbReference>
<dbReference type="RefSeq" id="WP_189255480.1">
    <property type="nucleotide sequence ID" value="NZ_BMRE01000018.1"/>
</dbReference>
<keyword evidence="3" id="KW-1185">Reference proteome</keyword>
<dbReference type="Gene3D" id="1.10.101.10">
    <property type="entry name" value="PGBD-like superfamily/PGBD"/>
    <property type="match status" value="2"/>
</dbReference>
<dbReference type="Pfam" id="PF01510">
    <property type="entry name" value="Amidase_2"/>
    <property type="match status" value="1"/>
</dbReference>
<dbReference type="EMBL" id="BMRE01000018">
    <property type="protein sequence ID" value="GGU45834.1"/>
    <property type="molecule type" value="Genomic_DNA"/>
</dbReference>
<organism evidence="2 3">
    <name type="scientific">Lentzea flava</name>
    <dbReference type="NCBI Taxonomy" id="103732"/>
    <lineage>
        <taxon>Bacteria</taxon>
        <taxon>Bacillati</taxon>
        <taxon>Actinomycetota</taxon>
        <taxon>Actinomycetes</taxon>
        <taxon>Pseudonocardiales</taxon>
        <taxon>Pseudonocardiaceae</taxon>
        <taxon>Lentzea</taxon>
    </lineage>
</organism>
<dbReference type="Pfam" id="PF01471">
    <property type="entry name" value="PG_binding_1"/>
    <property type="match status" value="2"/>
</dbReference>
<protein>
    <recommendedName>
        <fullName evidence="1">N-acetylmuramoyl-L-alanine amidase domain-containing protein</fullName>
    </recommendedName>
</protein>
<dbReference type="CDD" id="cd06583">
    <property type="entry name" value="PGRP"/>
    <property type="match status" value="1"/>
</dbReference>
<evidence type="ECO:0000259" key="1">
    <source>
        <dbReference type="SMART" id="SM00644"/>
    </source>
</evidence>
<dbReference type="InterPro" id="IPR002502">
    <property type="entry name" value="Amidase_domain"/>
</dbReference>
<dbReference type="Proteomes" id="UP000649573">
    <property type="component" value="Unassembled WGS sequence"/>
</dbReference>
<dbReference type="InterPro" id="IPR036366">
    <property type="entry name" value="PGBDSf"/>
</dbReference>
<accession>A0ABQ2UPG2</accession>
<sequence length="369" mass="40762">MALCPFAVQRLIPENYQQPRITPRLVILHTAVSSAESLEGYWNSPGVVVESHFYVSQHGVIYQYIDTSIQADANVNANGFAVSIETWDGGDPTIPWTDAQLDAITRLTAWICDVHGIPKRVANGPYGSGIGWHNQFPTEWAGGPRTCPGPQRIPQTQNVIIPRVAGGNVPAPGPVPTPAVEFPLASGHYFGDIQGPDNEHGGINAQEMVWVRQVQQALQRAGKAPAHPGWADGIWEQPTTDAMVAWQRSVGFPVTGDCGPRDWDRLVLGRGGGSAPSVPAFPLPRSEYFGHKDGPEQSHGGYYEHERPWVKLIQQALQRKGYAPGYPSWADGLYEQETVDSVAAWQRDHMPHTQYWGQVWWDDWAELLK</sequence>
<feature type="domain" description="N-acetylmuramoyl-L-alanine amidase" evidence="1">
    <location>
        <begin position="13"/>
        <end position="149"/>
    </location>
</feature>
<dbReference type="SMART" id="SM00644">
    <property type="entry name" value="Ami_2"/>
    <property type="match status" value="1"/>
</dbReference>
<dbReference type="InterPro" id="IPR036365">
    <property type="entry name" value="PGBD-like_sf"/>
</dbReference>
<dbReference type="SUPFAM" id="SSF55846">
    <property type="entry name" value="N-acetylmuramoyl-L-alanine amidase-like"/>
    <property type="match status" value="1"/>
</dbReference>
<comment type="caution">
    <text evidence="2">The sequence shown here is derived from an EMBL/GenBank/DDBJ whole genome shotgun (WGS) entry which is preliminary data.</text>
</comment>
<dbReference type="Gene3D" id="3.40.80.10">
    <property type="entry name" value="Peptidoglycan recognition protein-like"/>
    <property type="match status" value="1"/>
</dbReference>
<proteinExistence type="predicted"/>
<dbReference type="SUPFAM" id="SSF47090">
    <property type="entry name" value="PGBD-like"/>
    <property type="match status" value="2"/>
</dbReference>
<name>A0ABQ2UPG2_9PSEU</name>
<gene>
    <name evidence="2" type="ORF">GCM10010178_42900</name>
</gene>